<name>A0AAD5MPL6_PARTN</name>
<evidence type="ECO:0000313" key="4">
    <source>
        <dbReference type="Proteomes" id="UP001196413"/>
    </source>
</evidence>
<dbReference type="GO" id="GO:0008270">
    <property type="term" value="F:zinc ion binding"/>
    <property type="evidence" value="ECO:0007669"/>
    <property type="project" value="InterPro"/>
</dbReference>
<dbReference type="EMBL" id="JAHQIW010001200">
    <property type="protein sequence ID" value="KAJ1351706.1"/>
    <property type="molecule type" value="Genomic_DNA"/>
</dbReference>
<comment type="caution">
    <text evidence="3">The sequence shown here is derived from an EMBL/GenBank/DDBJ whole genome shotgun (WGS) entry which is preliminary data.</text>
</comment>
<protein>
    <recommendedName>
        <fullName evidence="2">Phosphomannose isomerase type I catalytic domain-containing protein</fullName>
    </recommendedName>
</protein>
<dbReference type="SUPFAM" id="SSF51182">
    <property type="entry name" value="RmlC-like cupins"/>
    <property type="match status" value="1"/>
</dbReference>
<dbReference type="InterPro" id="IPR046457">
    <property type="entry name" value="PMI_typeI_cat"/>
</dbReference>
<dbReference type="PANTHER" id="PTHR10309:SF0">
    <property type="entry name" value="MANNOSE-6-PHOSPHATE ISOMERASE"/>
    <property type="match status" value="1"/>
</dbReference>
<dbReference type="Pfam" id="PF20511">
    <property type="entry name" value="PMI_typeI_cat"/>
    <property type="match status" value="1"/>
</dbReference>
<proteinExistence type="predicted"/>
<evidence type="ECO:0000256" key="1">
    <source>
        <dbReference type="SAM" id="MobiDB-lite"/>
    </source>
</evidence>
<dbReference type="PRINTS" id="PR00714">
    <property type="entry name" value="MAN6PISMRASE"/>
</dbReference>
<keyword evidence="4" id="KW-1185">Reference proteome</keyword>
<organism evidence="3 4">
    <name type="scientific">Parelaphostrongylus tenuis</name>
    <name type="common">Meningeal worm</name>
    <dbReference type="NCBI Taxonomy" id="148309"/>
    <lineage>
        <taxon>Eukaryota</taxon>
        <taxon>Metazoa</taxon>
        <taxon>Ecdysozoa</taxon>
        <taxon>Nematoda</taxon>
        <taxon>Chromadorea</taxon>
        <taxon>Rhabditida</taxon>
        <taxon>Rhabditina</taxon>
        <taxon>Rhabditomorpha</taxon>
        <taxon>Strongyloidea</taxon>
        <taxon>Metastrongylidae</taxon>
        <taxon>Parelaphostrongylus</taxon>
    </lineage>
</organism>
<evidence type="ECO:0000313" key="3">
    <source>
        <dbReference type="EMBL" id="KAJ1351706.1"/>
    </source>
</evidence>
<evidence type="ECO:0000259" key="2">
    <source>
        <dbReference type="Pfam" id="PF20511"/>
    </source>
</evidence>
<dbReference type="AlphaFoldDB" id="A0AAD5MPL6"/>
<dbReference type="GO" id="GO:0005829">
    <property type="term" value="C:cytosol"/>
    <property type="evidence" value="ECO:0007669"/>
    <property type="project" value="TreeGrafter"/>
</dbReference>
<sequence length="114" mass="12493">MHKLICTVQNYAWGKPGSQSTVAALVRDGQHSDYVDDNKPYAELWMGVHSNGPSKIAESSEDLSTHIKNHPDTVAPHENGTLQFLFKVLSVNKALSVQSHPTKGEAVVLHAKIH</sequence>
<reference evidence="3" key="1">
    <citation type="submission" date="2021-06" db="EMBL/GenBank/DDBJ databases">
        <title>Parelaphostrongylus tenuis whole genome reference sequence.</title>
        <authorList>
            <person name="Garwood T.J."/>
            <person name="Larsen P.A."/>
            <person name="Fountain-Jones N.M."/>
            <person name="Garbe J.R."/>
            <person name="Macchietto M.G."/>
            <person name="Kania S.A."/>
            <person name="Gerhold R.W."/>
            <person name="Richards J.E."/>
            <person name="Wolf T.M."/>
        </authorList>
    </citation>
    <scope>NUCLEOTIDE SEQUENCE</scope>
    <source>
        <strain evidence="3">MNPRO001-30</strain>
        <tissue evidence="3">Meninges</tissue>
    </source>
</reference>
<feature type="domain" description="Phosphomannose isomerase type I catalytic" evidence="2">
    <location>
        <begin position="1"/>
        <end position="112"/>
    </location>
</feature>
<dbReference type="Proteomes" id="UP001196413">
    <property type="component" value="Unassembled WGS sequence"/>
</dbReference>
<dbReference type="PANTHER" id="PTHR10309">
    <property type="entry name" value="MANNOSE-6-PHOSPHATE ISOMERASE"/>
    <property type="match status" value="1"/>
</dbReference>
<dbReference type="InterPro" id="IPR011051">
    <property type="entry name" value="RmlC_Cupin_sf"/>
</dbReference>
<dbReference type="GO" id="GO:0004476">
    <property type="term" value="F:mannose-6-phosphate isomerase activity"/>
    <property type="evidence" value="ECO:0007669"/>
    <property type="project" value="InterPro"/>
</dbReference>
<dbReference type="GO" id="GO:0009298">
    <property type="term" value="P:GDP-mannose biosynthetic process"/>
    <property type="evidence" value="ECO:0007669"/>
    <property type="project" value="InterPro"/>
</dbReference>
<accession>A0AAD5MPL6</accession>
<feature type="region of interest" description="Disordered" evidence="1">
    <location>
        <begin position="55"/>
        <end position="74"/>
    </location>
</feature>
<dbReference type="Gene3D" id="2.60.120.10">
    <property type="entry name" value="Jelly Rolls"/>
    <property type="match status" value="1"/>
</dbReference>
<gene>
    <name evidence="3" type="ORF">KIN20_007825</name>
</gene>
<dbReference type="InterPro" id="IPR016305">
    <property type="entry name" value="Mannose-6-P_Isomerase"/>
</dbReference>
<dbReference type="InterPro" id="IPR014710">
    <property type="entry name" value="RmlC-like_jellyroll"/>
</dbReference>